<dbReference type="CDD" id="cd02226">
    <property type="entry name" value="cupin_YdbB-like"/>
    <property type="match status" value="1"/>
</dbReference>
<dbReference type="Gene3D" id="2.60.120.10">
    <property type="entry name" value="Jelly Rolls"/>
    <property type="match status" value="1"/>
</dbReference>
<dbReference type="InterPro" id="IPR011051">
    <property type="entry name" value="RmlC_Cupin_sf"/>
</dbReference>
<dbReference type="Pfam" id="PF02311">
    <property type="entry name" value="AraC_binding"/>
    <property type="match status" value="1"/>
</dbReference>
<dbReference type="InterPro" id="IPR052044">
    <property type="entry name" value="PKS_Associated_Protein"/>
</dbReference>
<feature type="domain" description="Cupin type-2" evidence="3">
    <location>
        <begin position="196"/>
        <end position="255"/>
    </location>
</feature>
<dbReference type="InterPro" id="IPR014710">
    <property type="entry name" value="RmlC-like_jellyroll"/>
</dbReference>
<dbReference type="InterPro" id="IPR003313">
    <property type="entry name" value="AraC-bd"/>
</dbReference>
<feature type="domain" description="AraC-type arabinose-binding/dimerisation" evidence="2">
    <location>
        <begin position="21"/>
        <end position="109"/>
    </location>
</feature>
<evidence type="ECO:0000313" key="4">
    <source>
        <dbReference type="EMBL" id="BAN54974.1"/>
    </source>
</evidence>
<dbReference type="Pfam" id="PF07883">
    <property type="entry name" value="Cupin_2"/>
    <property type="match status" value="1"/>
</dbReference>
<dbReference type="PANTHER" id="PTHR36114">
    <property type="entry name" value="16.7 KDA PROTEIN IN WHIE LOCUS"/>
    <property type="match status" value="1"/>
</dbReference>
<proteinExistence type="predicted"/>
<dbReference type="SUPFAM" id="SSF51215">
    <property type="entry name" value="Regulatory protein AraC"/>
    <property type="match status" value="1"/>
</dbReference>
<keyword evidence="5" id="KW-1185">Reference proteome</keyword>
<evidence type="ECO:0008006" key="6">
    <source>
        <dbReference type="Google" id="ProtNLM"/>
    </source>
</evidence>
<sequence length="278" mass="30904">MERKAIPSATSDWVIRSTTPGSVERIEAWFGGHGYDPHRHDTYSIGRTLAGVQSFHYKGALCHGVPGNTLVLHPDEVHDGMAGTDVGFRYRMAYIDPSLIQNVLGGEPLPFIAGGVGWNAYARSAELQDRTRTVRVPFDRLVTPIKRGSAMSSKQQQLASQPVNLTQKASLIEQQWSPRVVAEMNDYQFKVVRIEGEFIWHSHPETDEAFLVLEGLLRIDLPEGCVHVKPGELYVVPRGVEHRTAAETETTLMMIEPQGVLNTGHEGGERTALNDVWI</sequence>
<keyword evidence="1" id="KW-0238">DNA-binding</keyword>
<reference evidence="4 5" key="1">
    <citation type="journal article" date="2014" name="Genome Announc.">
        <title>The Complete Genome Sequence of Pseudomonas putida NBRC 14164T Confirms High Intraspecies Variation.</title>
        <authorList>
            <person name="Ohji S."/>
            <person name="Yamazoe A."/>
            <person name="Hosoyama A."/>
            <person name="Tsuchikane K."/>
            <person name="Ezaki T."/>
            <person name="Fujita N."/>
        </authorList>
    </citation>
    <scope>NUCLEOTIDE SEQUENCE [LARGE SCALE GENOMIC DNA]</scope>
    <source>
        <strain evidence="4 5">NBRC 14164</strain>
    </source>
</reference>
<evidence type="ECO:0000313" key="5">
    <source>
        <dbReference type="Proteomes" id="UP000016702"/>
    </source>
</evidence>
<dbReference type="InterPro" id="IPR013096">
    <property type="entry name" value="Cupin_2"/>
</dbReference>
<gene>
    <name evidence="4" type="ORF">PP4_31210</name>
</gene>
<dbReference type="GeneID" id="69054829"/>
<evidence type="ECO:0000259" key="2">
    <source>
        <dbReference type="Pfam" id="PF02311"/>
    </source>
</evidence>
<dbReference type="RefSeq" id="WP_016500182.1">
    <property type="nucleotide sequence ID" value="NC_021505.1"/>
</dbReference>
<name>A0ABN5UP07_PSEPU</name>
<accession>A0ABN5UP07</accession>
<organism evidence="4 5">
    <name type="scientific">Pseudomonas putida NBRC 14164</name>
    <dbReference type="NCBI Taxonomy" id="1211579"/>
    <lineage>
        <taxon>Bacteria</taxon>
        <taxon>Pseudomonadati</taxon>
        <taxon>Pseudomonadota</taxon>
        <taxon>Gammaproteobacteria</taxon>
        <taxon>Pseudomonadales</taxon>
        <taxon>Pseudomonadaceae</taxon>
        <taxon>Pseudomonas</taxon>
    </lineage>
</organism>
<dbReference type="InterPro" id="IPR037923">
    <property type="entry name" value="HTH-like"/>
</dbReference>
<evidence type="ECO:0000259" key="3">
    <source>
        <dbReference type="Pfam" id="PF07883"/>
    </source>
</evidence>
<dbReference type="PANTHER" id="PTHR36114:SF1">
    <property type="entry name" value="16.7 KDA PROTEIN IN WHIE LOCUS"/>
    <property type="match status" value="1"/>
</dbReference>
<dbReference type="SUPFAM" id="SSF51182">
    <property type="entry name" value="RmlC-like cupins"/>
    <property type="match status" value="1"/>
</dbReference>
<dbReference type="Proteomes" id="UP000016702">
    <property type="component" value="Chromosome"/>
</dbReference>
<evidence type="ECO:0000256" key="1">
    <source>
        <dbReference type="ARBA" id="ARBA00023125"/>
    </source>
</evidence>
<protein>
    <recommendedName>
        <fullName evidence="6">Cupin 2 conserved barrel domain-containing protein</fullName>
    </recommendedName>
</protein>
<dbReference type="EMBL" id="AP013070">
    <property type="protein sequence ID" value="BAN54974.1"/>
    <property type="molecule type" value="Genomic_DNA"/>
</dbReference>